<dbReference type="CDD" id="cd03885">
    <property type="entry name" value="M20_CPDG2"/>
    <property type="match status" value="1"/>
</dbReference>
<evidence type="ECO:0000256" key="1">
    <source>
        <dbReference type="ARBA" id="ARBA00022723"/>
    </source>
</evidence>
<protein>
    <submittedName>
        <fullName evidence="5">Carboxypeptidase G2</fullName>
        <ecNumber evidence="5">3.4.17.11</ecNumber>
    </submittedName>
</protein>
<evidence type="ECO:0000256" key="2">
    <source>
        <dbReference type="ARBA" id="ARBA00022801"/>
    </source>
</evidence>
<dbReference type="AlphaFoldDB" id="A0A6N2T9D5"/>
<dbReference type="GO" id="GO:0004180">
    <property type="term" value="F:carboxypeptidase activity"/>
    <property type="evidence" value="ECO:0007669"/>
    <property type="project" value="UniProtKB-KW"/>
</dbReference>
<dbReference type="EMBL" id="CACRSL010000003">
    <property type="protein sequence ID" value="VYT02265.1"/>
    <property type="molecule type" value="Genomic_DNA"/>
</dbReference>
<dbReference type="GO" id="GO:0046872">
    <property type="term" value="F:metal ion binding"/>
    <property type="evidence" value="ECO:0007669"/>
    <property type="project" value="UniProtKB-KW"/>
</dbReference>
<evidence type="ECO:0000256" key="3">
    <source>
        <dbReference type="PIRSR" id="PIRSR037238-1"/>
    </source>
</evidence>
<dbReference type="Pfam" id="PF07687">
    <property type="entry name" value="M20_dimer"/>
    <property type="match status" value="1"/>
</dbReference>
<dbReference type="PIRSF" id="PIRSF037238">
    <property type="entry name" value="Carboxypeptidase_G2"/>
    <property type="match status" value="1"/>
</dbReference>
<dbReference type="InterPro" id="IPR050072">
    <property type="entry name" value="Peptidase_M20A"/>
</dbReference>
<keyword evidence="5" id="KW-0645">Protease</keyword>
<accession>A0A6N2T9D5</accession>
<dbReference type="InterPro" id="IPR011650">
    <property type="entry name" value="Peptidase_M20_dimer"/>
</dbReference>
<dbReference type="Pfam" id="PF01546">
    <property type="entry name" value="Peptidase_M20"/>
    <property type="match status" value="1"/>
</dbReference>
<dbReference type="SUPFAM" id="SSF53187">
    <property type="entry name" value="Zn-dependent exopeptidases"/>
    <property type="match status" value="1"/>
</dbReference>
<name>A0A6N2T9D5_9FIRM</name>
<feature type="active site" evidence="3">
    <location>
        <position position="90"/>
    </location>
</feature>
<keyword evidence="2 5" id="KW-0378">Hydrolase</keyword>
<dbReference type="Gene3D" id="3.40.630.10">
    <property type="entry name" value="Zn peptidases"/>
    <property type="match status" value="1"/>
</dbReference>
<dbReference type="PANTHER" id="PTHR43808:SF9">
    <property type="entry name" value="BLL0789 PROTEIN"/>
    <property type="match status" value="1"/>
</dbReference>
<dbReference type="PANTHER" id="PTHR43808">
    <property type="entry name" value="ACETYLORNITHINE DEACETYLASE"/>
    <property type="match status" value="1"/>
</dbReference>
<sequence length="390" mass="42443">MDKRLEAIKAYVQSHRDEMIALWRDLVNLEGNAPEVENLDKVAQRLKEEFEKTGMDCRLADVGPNAGKYLVGTIGADRPGKPVIFSGHFDTVFAKGTFGANPFRIEDGKAYGPGALDMKGGIVISLYVIKALESIGFNEHPIKVIYVSDEEIGHRNSSGSDLYLKEGEGGICAFNMETGLVDGRLCVGRKAAVFGHCVVTGVESHAGNDFPSGRNAIEEMAYKIIDLQKLTDLDKGSTVTCSVIQGGTVQNAIPGRCEMKIDMRFEKMAEMNRVMEAAKEICAQTHVEGTSTQLELRVTMPVFEVTDAGMNFYNIVHDVALENGFGEVGYTTLGGGSDASYLTMAGTPSICSFGVQGQWNHTDREYAVVESLFTRTEMIAAVILNLGRLK</sequence>
<evidence type="ECO:0000313" key="5">
    <source>
        <dbReference type="EMBL" id="VYT02265.1"/>
    </source>
</evidence>
<keyword evidence="1" id="KW-0479">Metal-binding</keyword>
<dbReference type="EC" id="3.4.17.11" evidence="5"/>
<keyword evidence="5" id="KW-0121">Carboxypeptidase</keyword>
<dbReference type="InterPro" id="IPR036264">
    <property type="entry name" value="Bact_exopeptidase_dim_dom"/>
</dbReference>
<dbReference type="InterPro" id="IPR002933">
    <property type="entry name" value="Peptidase_M20"/>
</dbReference>
<gene>
    <name evidence="5" type="primary">cpg2_1</name>
    <name evidence="5" type="ORF">AULFYP135_01330</name>
</gene>
<organism evidence="5">
    <name type="scientific">uncultured Anaerotruncus sp</name>
    <dbReference type="NCBI Taxonomy" id="905011"/>
    <lineage>
        <taxon>Bacteria</taxon>
        <taxon>Bacillati</taxon>
        <taxon>Bacillota</taxon>
        <taxon>Clostridia</taxon>
        <taxon>Eubacteriales</taxon>
        <taxon>Oscillospiraceae</taxon>
        <taxon>Anaerotruncus</taxon>
        <taxon>environmental samples</taxon>
    </lineage>
</organism>
<feature type="active site" description="Proton acceptor" evidence="3">
    <location>
        <position position="150"/>
    </location>
</feature>
<dbReference type="SUPFAM" id="SSF55031">
    <property type="entry name" value="Bacterial exopeptidase dimerisation domain"/>
    <property type="match status" value="1"/>
</dbReference>
<dbReference type="Gene3D" id="3.30.70.360">
    <property type="match status" value="1"/>
</dbReference>
<dbReference type="InterPro" id="IPR017150">
    <property type="entry name" value="Pept_M20_glutamate_carboxypep"/>
</dbReference>
<feature type="domain" description="Peptidase M20 dimerisation" evidence="4">
    <location>
        <begin position="187"/>
        <end position="289"/>
    </location>
</feature>
<proteinExistence type="predicted"/>
<evidence type="ECO:0000259" key="4">
    <source>
        <dbReference type="Pfam" id="PF07687"/>
    </source>
</evidence>
<reference evidence="5" key="1">
    <citation type="submission" date="2019-11" db="EMBL/GenBank/DDBJ databases">
        <authorList>
            <person name="Feng L."/>
        </authorList>
    </citation>
    <scope>NUCLEOTIDE SEQUENCE</scope>
    <source>
        <strain evidence="5">AundefinedLFYP135</strain>
    </source>
</reference>